<protein>
    <submittedName>
        <fullName evidence="3">Uncharacterized protein</fullName>
    </submittedName>
</protein>
<keyword evidence="4" id="KW-1185">Reference proteome</keyword>
<feature type="coiled-coil region" evidence="1">
    <location>
        <begin position="100"/>
        <end position="127"/>
    </location>
</feature>
<sequence length="144" mass="16694">MIPRLPPVLLALIGGASVYGIKYALDRFETKAIGPPGSSDYYEKAYAYRRNMKRIGIAGAVSAMIYAGYWVYDARQHRQSPAVMSRNDIEYNQSFHEDQYRERERKYALEREALRTAEKEKEQMLRRHLEKEVLAMEGAVNKSK</sequence>
<proteinExistence type="predicted"/>
<feature type="transmembrane region" description="Helical" evidence="2">
    <location>
        <begin position="55"/>
        <end position="72"/>
    </location>
</feature>
<dbReference type="EMBL" id="LUGH01000676">
    <property type="protein sequence ID" value="OBZ83361.1"/>
    <property type="molecule type" value="Genomic_DNA"/>
</dbReference>
<comment type="caution">
    <text evidence="3">The sequence shown here is derived from an EMBL/GenBank/DDBJ whole genome shotgun (WGS) entry which is preliminary data.</text>
</comment>
<keyword evidence="1" id="KW-0175">Coiled coil</keyword>
<reference evidence="3 4" key="1">
    <citation type="submission" date="2016-03" db="EMBL/GenBank/DDBJ databases">
        <title>Choanephora cucurbitarum.</title>
        <authorList>
            <person name="Min B."/>
            <person name="Park H."/>
            <person name="Park J.-H."/>
            <person name="Shin H.-D."/>
            <person name="Choi I.-G."/>
        </authorList>
    </citation>
    <scope>NUCLEOTIDE SEQUENCE [LARGE SCALE GENOMIC DNA]</scope>
    <source>
        <strain evidence="3 4">KUS-F28377</strain>
    </source>
</reference>
<dbReference type="AlphaFoldDB" id="A0A1C7N2W2"/>
<evidence type="ECO:0000313" key="4">
    <source>
        <dbReference type="Proteomes" id="UP000093000"/>
    </source>
</evidence>
<dbReference type="InParanoid" id="A0A1C7N2W2"/>
<gene>
    <name evidence="3" type="ORF">A0J61_08585</name>
</gene>
<keyword evidence="2" id="KW-0472">Membrane</keyword>
<evidence type="ECO:0000313" key="3">
    <source>
        <dbReference type="EMBL" id="OBZ83361.1"/>
    </source>
</evidence>
<evidence type="ECO:0000256" key="1">
    <source>
        <dbReference type="SAM" id="Coils"/>
    </source>
</evidence>
<dbReference type="OrthoDB" id="2280248at2759"/>
<accession>A0A1C7N2W2</accession>
<keyword evidence="2" id="KW-0812">Transmembrane</keyword>
<name>A0A1C7N2W2_9FUNG</name>
<evidence type="ECO:0000256" key="2">
    <source>
        <dbReference type="SAM" id="Phobius"/>
    </source>
</evidence>
<keyword evidence="2" id="KW-1133">Transmembrane helix</keyword>
<dbReference type="Proteomes" id="UP000093000">
    <property type="component" value="Unassembled WGS sequence"/>
</dbReference>
<organism evidence="3 4">
    <name type="scientific">Choanephora cucurbitarum</name>
    <dbReference type="NCBI Taxonomy" id="101091"/>
    <lineage>
        <taxon>Eukaryota</taxon>
        <taxon>Fungi</taxon>
        <taxon>Fungi incertae sedis</taxon>
        <taxon>Mucoromycota</taxon>
        <taxon>Mucoromycotina</taxon>
        <taxon>Mucoromycetes</taxon>
        <taxon>Mucorales</taxon>
        <taxon>Mucorineae</taxon>
        <taxon>Choanephoraceae</taxon>
        <taxon>Choanephoroideae</taxon>
        <taxon>Choanephora</taxon>
    </lineage>
</organism>